<reference evidence="7 8" key="1">
    <citation type="submission" date="2020-01" db="EMBL/GenBank/DDBJ databases">
        <title>Vast differences in strain-level diversity in the gut microbiota of two closely related honey bee species.</title>
        <authorList>
            <person name="Ellegaard K.M."/>
            <person name="Suenami S."/>
            <person name="Miyazaki R."/>
            <person name="Engel P."/>
        </authorList>
    </citation>
    <scope>NUCLEOTIDE SEQUENCE [LARGE SCALE GENOMIC DNA]</scope>
    <source>
        <strain evidence="7 8">ESL0416</strain>
    </source>
</reference>
<dbReference type="Gene3D" id="3.40.390.10">
    <property type="entry name" value="Collagenase (Catalytic Domain)"/>
    <property type="match status" value="1"/>
</dbReference>
<dbReference type="Pfam" id="PF00413">
    <property type="entry name" value="Peptidase_M10"/>
    <property type="match status" value="1"/>
</dbReference>
<keyword evidence="8" id="KW-1185">Reference proteome</keyword>
<dbReference type="EMBL" id="CP048268">
    <property type="protein sequence ID" value="QYN52120.1"/>
    <property type="molecule type" value="Genomic_DNA"/>
</dbReference>
<name>A0ABX8W365_9LACO</name>
<evidence type="ECO:0000259" key="6">
    <source>
        <dbReference type="Pfam" id="PF00413"/>
    </source>
</evidence>
<proteinExistence type="predicted"/>
<dbReference type="InterPro" id="IPR001818">
    <property type="entry name" value="Pept_M10_metallopeptidase"/>
</dbReference>
<dbReference type="PROSITE" id="PS51257">
    <property type="entry name" value="PROKAR_LIPOPROTEIN"/>
    <property type="match status" value="1"/>
</dbReference>
<feature type="signal peptide" evidence="5">
    <location>
        <begin position="1"/>
        <end position="19"/>
    </location>
</feature>
<feature type="domain" description="Peptidase M10 metallopeptidase" evidence="6">
    <location>
        <begin position="62"/>
        <end position="190"/>
    </location>
</feature>
<evidence type="ECO:0000256" key="2">
    <source>
        <dbReference type="ARBA" id="ARBA00022723"/>
    </source>
</evidence>
<protein>
    <submittedName>
        <fullName evidence="7">Matrixin family metalloprotease</fullName>
    </submittedName>
</protein>
<dbReference type="PRINTS" id="PR00138">
    <property type="entry name" value="MATRIXIN"/>
</dbReference>
<dbReference type="InterPro" id="IPR021190">
    <property type="entry name" value="Pept_M10A"/>
</dbReference>
<evidence type="ECO:0000256" key="5">
    <source>
        <dbReference type="SAM" id="SignalP"/>
    </source>
</evidence>
<evidence type="ECO:0000256" key="3">
    <source>
        <dbReference type="ARBA" id="ARBA00022801"/>
    </source>
</evidence>
<feature type="chain" id="PRO_5047507045" evidence="5">
    <location>
        <begin position="20"/>
        <end position="192"/>
    </location>
</feature>
<evidence type="ECO:0000256" key="4">
    <source>
        <dbReference type="ARBA" id="ARBA00022833"/>
    </source>
</evidence>
<keyword evidence="1" id="KW-0645">Protease</keyword>
<dbReference type="GO" id="GO:0008237">
    <property type="term" value="F:metallopeptidase activity"/>
    <property type="evidence" value="ECO:0007669"/>
    <property type="project" value="UniProtKB-KW"/>
</dbReference>
<keyword evidence="7" id="KW-0482">Metalloprotease</keyword>
<gene>
    <name evidence="7" type="ORF">GYM71_01180</name>
</gene>
<dbReference type="CDD" id="cd04268">
    <property type="entry name" value="ZnMc_MMP_like"/>
    <property type="match status" value="1"/>
</dbReference>
<dbReference type="InterPro" id="IPR024079">
    <property type="entry name" value="MetalloPept_cat_dom_sf"/>
</dbReference>
<dbReference type="RefSeq" id="WP_220220606.1">
    <property type="nucleotide sequence ID" value="NZ_CP048268.1"/>
</dbReference>
<keyword evidence="3" id="KW-0378">Hydrolase</keyword>
<sequence>MNRTYHFINKFISTILVSAAIGSCFTVNNPVIPTQNAAAKATTYRRWDKAKATVYLQLGKNKDLIAASNDAIKAWNKTKAFTFVKTKKPNKAKIVIMPWYNTTTDFAGYTSWHYKLKNKRMHDATILLNQFYLQNHSKIILTHEDIVKVVEHELGHAIGLSHYKKAPSVMDPECKYTIQPLDIKKVKKIYRK</sequence>
<dbReference type="Proteomes" id="UP000826550">
    <property type="component" value="Chromosome"/>
</dbReference>
<keyword evidence="5" id="KW-0732">Signal</keyword>
<evidence type="ECO:0000313" key="7">
    <source>
        <dbReference type="EMBL" id="QYN52120.1"/>
    </source>
</evidence>
<dbReference type="SUPFAM" id="SSF55486">
    <property type="entry name" value="Metalloproteases ('zincins'), catalytic domain"/>
    <property type="match status" value="1"/>
</dbReference>
<accession>A0ABX8W365</accession>
<organism evidence="7 8">
    <name type="scientific">Lactobacillus panisapium</name>
    <dbReference type="NCBI Taxonomy" id="2012495"/>
    <lineage>
        <taxon>Bacteria</taxon>
        <taxon>Bacillati</taxon>
        <taxon>Bacillota</taxon>
        <taxon>Bacilli</taxon>
        <taxon>Lactobacillales</taxon>
        <taxon>Lactobacillaceae</taxon>
        <taxon>Lactobacillus</taxon>
    </lineage>
</organism>
<evidence type="ECO:0000313" key="8">
    <source>
        <dbReference type="Proteomes" id="UP000826550"/>
    </source>
</evidence>
<evidence type="ECO:0000256" key="1">
    <source>
        <dbReference type="ARBA" id="ARBA00022670"/>
    </source>
</evidence>
<keyword evidence="4" id="KW-0862">Zinc</keyword>
<keyword evidence="2" id="KW-0479">Metal-binding</keyword>